<organism evidence="4 5">
    <name type="scientific">Hirsutella rhossiliensis</name>
    <dbReference type="NCBI Taxonomy" id="111463"/>
    <lineage>
        <taxon>Eukaryota</taxon>
        <taxon>Fungi</taxon>
        <taxon>Dikarya</taxon>
        <taxon>Ascomycota</taxon>
        <taxon>Pezizomycotina</taxon>
        <taxon>Sordariomycetes</taxon>
        <taxon>Hypocreomycetidae</taxon>
        <taxon>Hypocreales</taxon>
        <taxon>Ophiocordycipitaceae</taxon>
        <taxon>Hirsutella</taxon>
    </lineage>
</organism>
<dbReference type="RefSeq" id="XP_044720257.1">
    <property type="nucleotide sequence ID" value="XM_044863725.1"/>
</dbReference>
<evidence type="ECO:0000259" key="3">
    <source>
        <dbReference type="Pfam" id="PF00155"/>
    </source>
</evidence>
<dbReference type="InterPro" id="IPR015422">
    <property type="entry name" value="PyrdxlP-dep_Trfase_small"/>
</dbReference>
<dbReference type="Pfam" id="PF00155">
    <property type="entry name" value="Aminotran_1_2"/>
    <property type="match status" value="1"/>
</dbReference>
<dbReference type="GO" id="GO:0030170">
    <property type="term" value="F:pyridoxal phosphate binding"/>
    <property type="evidence" value="ECO:0007669"/>
    <property type="project" value="InterPro"/>
</dbReference>
<dbReference type="GO" id="GO:0008483">
    <property type="term" value="F:transaminase activity"/>
    <property type="evidence" value="ECO:0007669"/>
    <property type="project" value="UniProtKB-KW"/>
</dbReference>
<dbReference type="PANTHER" id="PTHR43795:SF63">
    <property type="entry name" value="PUTATIVE (AFU_ORTHOLOGUE AFUA_4G00630)-RELATED"/>
    <property type="match status" value="1"/>
</dbReference>
<comment type="caution">
    <text evidence="4">The sequence shown here is derived from an EMBL/GenBank/DDBJ whole genome shotgun (WGS) entry which is preliminary data.</text>
</comment>
<proteinExistence type="inferred from homology"/>
<dbReference type="PANTHER" id="PTHR43795">
    <property type="entry name" value="BIFUNCTIONAL ASPARTATE AMINOTRANSFERASE AND GLUTAMATE/ASPARTATE-PREPHENATE AMINOTRANSFERASE-RELATED"/>
    <property type="match status" value="1"/>
</dbReference>
<dbReference type="GeneID" id="68354383"/>
<evidence type="ECO:0000256" key="2">
    <source>
        <dbReference type="ARBA" id="ARBA00022898"/>
    </source>
</evidence>
<keyword evidence="5" id="KW-1185">Reference proteome</keyword>
<sequence length="467" mass="50845">MSLSRLAEKLSLPGSDPNALFLKVVSDIWDAGSNPDGFINLGAAENSLMHAELLEHIHSNIKIPPMALTYGDGHKRVKHAVARFLTRHLKPLTPIEPGHVLVSNGCTPAIESISWACANSGDAILIGRPYYGTFPADVGKRTGVELIPLSFGGVDPMGADAVRAHDEAICAAKKRGQRVAAIILAHPHNPLGRCYGRDALVAYMELCQRHQIHLVSDEIYALSVFENRADTEAPPVPFQSVLSIDPTGIIDPGLVHVLWGMSKDFGANGLRMGFTITQHNQRLRTALQAVFEFSWTSSLSDLVTANMLEDDEWVKGYIQENQRRLSLHHQKVITWAREHGIEYAPGSNAGFFVWANLGAVYRKHCAGPVADLDKAVMDSLIAHKVFLADGVHFGAEQPGWFRIIFSREEDYIEEGLRRIAAAIGEGQSAAAEPPQAVNGGEGGRLHNTAPVLRHEPATNLSTIGICL</sequence>
<evidence type="ECO:0000313" key="5">
    <source>
        <dbReference type="Proteomes" id="UP000824596"/>
    </source>
</evidence>
<dbReference type="AlphaFoldDB" id="A0A9P8MYL2"/>
<gene>
    <name evidence="4" type="ORF">HRG_05254</name>
</gene>
<dbReference type="InterPro" id="IPR015424">
    <property type="entry name" value="PyrdxlP-dep_Trfase"/>
</dbReference>
<dbReference type="PRINTS" id="PR00753">
    <property type="entry name" value="ACCSYNTHASE"/>
</dbReference>
<dbReference type="Proteomes" id="UP000824596">
    <property type="component" value="Unassembled WGS sequence"/>
</dbReference>
<dbReference type="OrthoDB" id="7042322at2759"/>
<dbReference type="InterPro" id="IPR004839">
    <property type="entry name" value="Aminotransferase_I/II_large"/>
</dbReference>
<evidence type="ECO:0000256" key="1">
    <source>
        <dbReference type="ARBA" id="ARBA00007441"/>
    </source>
</evidence>
<evidence type="ECO:0000313" key="4">
    <source>
        <dbReference type="EMBL" id="KAH0962744.1"/>
    </source>
</evidence>
<keyword evidence="4" id="KW-0808">Transferase</keyword>
<dbReference type="InterPro" id="IPR004838">
    <property type="entry name" value="NHTrfase_class1_PyrdxlP-BS"/>
</dbReference>
<dbReference type="EMBL" id="JAIZPD010000005">
    <property type="protein sequence ID" value="KAH0962744.1"/>
    <property type="molecule type" value="Genomic_DNA"/>
</dbReference>
<keyword evidence="4" id="KW-0032">Aminotransferase</keyword>
<dbReference type="PROSITE" id="PS00105">
    <property type="entry name" value="AA_TRANSFER_CLASS_1"/>
    <property type="match status" value="1"/>
</dbReference>
<feature type="domain" description="Aminotransferase class I/classII large" evidence="3">
    <location>
        <begin position="39"/>
        <end position="419"/>
    </location>
</feature>
<accession>A0A9P8MYL2</accession>
<comment type="similarity">
    <text evidence="1">Belongs to the class-I pyridoxal-phosphate-dependent aminotransferase family.</text>
</comment>
<dbReference type="InterPro" id="IPR015421">
    <property type="entry name" value="PyrdxlP-dep_Trfase_major"/>
</dbReference>
<reference evidence="4" key="1">
    <citation type="submission" date="2021-09" db="EMBL/GenBank/DDBJ databases">
        <title>A high-quality genome of the endoparasitic fungus Hirsutella rhossiliensis with a comparison of Hirsutella genomes reveals transposable elements contributing to genome size variation.</title>
        <authorList>
            <person name="Lin R."/>
            <person name="Jiao Y."/>
            <person name="Sun X."/>
            <person name="Ling J."/>
            <person name="Xie B."/>
            <person name="Cheng X."/>
        </authorList>
    </citation>
    <scope>NUCLEOTIDE SEQUENCE</scope>
    <source>
        <strain evidence="4">HR02</strain>
    </source>
</reference>
<keyword evidence="2" id="KW-0663">Pyridoxal phosphate</keyword>
<name>A0A9P8MYL2_9HYPO</name>
<dbReference type="GO" id="GO:0006520">
    <property type="term" value="P:amino acid metabolic process"/>
    <property type="evidence" value="ECO:0007669"/>
    <property type="project" value="TreeGrafter"/>
</dbReference>
<dbReference type="InterPro" id="IPR050478">
    <property type="entry name" value="Ethylene_sulfur-biosynth"/>
</dbReference>
<dbReference type="Gene3D" id="3.40.640.10">
    <property type="entry name" value="Type I PLP-dependent aspartate aminotransferase-like (Major domain)"/>
    <property type="match status" value="1"/>
</dbReference>
<dbReference type="Gene3D" id="3.90.1150.10">
    <property type="entry name" value="Aspartate Aminotransferase, domain 1"/>
    <property type="match status" value="1"/>
</dbReference>
<dbReference type="SUPFAM" id="SSF53383">
    <property type="entry name" value="PLP-dependent transferases"/>
    <property type="match status" value="1"/>
</dbReference>
<dbReference type="CDD" id="cd00609">
    <property type="entry name" value="AAT_like"/>
    <property type="match status" value="1"/>
</dbReference>
<protein>
    <submittedName>
        <fullName evidence="4">Aminotransferase class I and II domain-containing protein</fullName>
    </submittedName>
</protein>